<evidence type="ECO:0000313" key="2">
    <source>
        <dbReference type="EMBL" id="AHC40400.1"/>
    </source>
</evidence>
<sequence length="67" mass="6646">MPISPSSLSLVACVGGGCAGIPLLLQWQGHSNTSTPSAQVIVQSSTPDSSTSSPEIPPLTTTPASTP</sequence>
<proteinExistence type="predicted"/>
<feature type="region of interest" description="Disordered" evidence="1">
    <location>
        <begin position="32"/>
        <end position="67"/>
    </location>
</feature>
<name>A0ABM5P254_9MOLU</name>
<dbReference type="RefSeq" id="WP_024071414.1">
    <property type="nucleotide sequence ID" value="NC_023062.1"/>
</dbReference>
<feature type="compositionally biased region" description="Polar residues" evidence="1">
    <location>
        <begin position="32"/>
        <end position="43"/>
    </location>
</feature>
<accession>A0ABM5P254</accession>
<evidence type="ECO:0000256" key="1">
    <source>
        <dbReference type="SAM" id="MobiDB-lite"/>
    </source>
</evidence>
<protein>
    <submittedName>
        <fullName evidence="2">Uncharacterized protein</fullName>
    </submittedName>
</protein>
<feature type="compositionally biased region" description="Low complexity" evidence="1">
    <location>
        <begin position="44"/>
        <end position="54"/>
    </location>
</feature>
<gene>
    <name evidence="2" type="ORF">OVS_03235</name>
</gene>
<dbReference type="EMBL" id="CP006935">
    <property type="protein sequence ID" value="AHC40400.1"/>
    <property type="molecule type" value="Genomic_DNA"/>
</dbReference>
<keyword evidence="3" id="KW-1185">Reference proteome</keyword>
<organism evidence="2 3">
    <name type="scientific">Mycoplasma ovis str. Michigan</name>
    <dbReference type="NCBI Taxonomy" id="1415773"/>
    <lineage>
        <taxon>Bacteria</taxon>
        <taxon>Bacillati</taxon>
        <taxon>Mycoplasmatota</taxon>
        <taxon>Mollicutes</taxon>
        <taxon>Mycoplasmataceae</taxon>
        <taxon>Mycoplasma</taxon>
    </lineage>
</organism>
<dbReference type="Proteomes" id="UP000018745">
    <property type="component" value="Chromosome"/>
</dbReference>
<reference evidence="2 3" key="1">
    <citation type="journal article" date="2014" name="Genome Announc.">
        <title>Complete Genome Sequence of Mycoplasma ovis Strain Michigan, a Hemoplasma of Sheep with Two Distinct 16S rRNA Genes.</title>
        <authorList>
            <person name="Deshuillers P.L."/>
            <person name="Santos A.P."/>
            <person name="do Nascimento N.C."/>
            <person name="Hampel J.A."/>
            <person name="Bergin I.L."/>
            <person name="Dyson M.C."/>
            <person name="Messick J.B."/>
        </authorList>
    </citation>
    <scope>NUCLEOTIDE SEQUENCE [LARGE SCALE GENOMIC DNA]</scope>
    <source>
        <strain evidence="2 3">Michigan</strain>
    </source>
</reference>
<evidence type="ECO:0000313" key="3">
    <source>
        <dbReference type="Proteomes" id="UP000018745"/>
    </source>
</evidence>